<dbReference type="Pfam" id="PF00149">
    <property type="entry name" value="Metallophos"/>
    <property type="match status" value="1"/>
</dbReference>
<dbReference type="InterPro" id="IPR029052">
    <property type="entry name" value="Metallo-depent_PP-like"/>
</dbReference>
<name>A0A9D1MWA6_9FIRM</name>
<dbReference type="SUPFAM" id="SSF56300">
    <property type="entry name" value="Metallo-dependent phosphatases"/>
    <property type="match status" value="1"/>
</dbReference>
<dbReference type="Proteomes" id="UP000824125">
    <property type="component" value="Unassembled WGS sequence"/>
</dbReference>
<dbReference type="GO" id="GO:0016788">
    <property type="term" value="F:hydrolase activity, acting on ester bonds"/>
    <property type="evidence" value="ECO:0007669"/>
    <property type="project" value="TreeGrafter"/>
</dbReference>
<dbReference type="Gene3D" id="3.60.21.10">
    <property type="match status" value="1"/>
</dbReference>
<keyword evidence="1" id="KW-1133">Transmembrane helix</keyword>
<dbReference type="InterPro" id="IPR004843">
    <property type="entry name" value="Calcineurin-like_PHP"/>
</dbReference>
<keyword evidence="1" id="KW-0472">Membrane</keyword>
<feature type="domain" description="Calcineurin-like phosphoesterase" evidence="2">
    <location>
        <begin position="10"/>
        <end position="188"/>
    </location>
</feature>
<evidence type="ECO:0000313" key="4">
    <source>
        <dbReference type="Proteomes" id="UP000824125"/>
    </source>
</evidence>
<gene>
    <name evidence="3" type="ORF">IAD23_07320</name>
</gene>
<dbReference type="EMBL" id="DVNM01000042">
    <property type="protein sequence ID" value="HIU69747.1"/>
    <property type="molecule type" value="Genomic_DNA"/>
</dbReference>
<reference evidence="3" key="1">
    <citation type="submission" date="2020-10" db="EMBL/GenBank/DDBJ databases">
        <authorList>
            <person name="Gilroy R."/>
        </authorList>
    </citation>
    <scope>NUCLEOTIDE SEQUENCE</scope>
    <source>
        <strain evidence="3">CHK176-6737</strain>
    </source>
</reference>
<dbReference type="PANTHER" id="PTHR32440:SF11">
    <property type="entry name" value="METALLOPHOSPHOESTERASE DOMAIN-CONTAINING PROTEIN"/>
    <property type="match status" value="1"/>
</dbReference>
<evidence type="ECO:0000259" key="2">
    <source>
        <dbReference type="Pfam" id="PF00149"/>
    </source>
</evidence>
<accession>A0A9D1MWA6</accession>
<dbReference type="PANTHER" id="PTHR32440">
    <property type="entry name" value="PHOSPHATASE DCR2-RELATED-RELATED"/>
    <property type="match status" value="1"/>
</dbReference>
<feature type="transmembrane region" description="Helical" evidence="1">
    <location>
        <begin position="355"/>
        <end position="372"/>
    </location>
</feature>
<organism evidence="3 4">
    <name type="scientific">Candidatus Scybalenecus merdavium</name>
    <dbReference type="NCBI Taxonomy" id="2840939"/>
    <lineage>
        <taxon>Bacteria</taxon>
        <taxon>Bacillati</taxon>
        <taxon>Bacillota</taxon>
        <taxon>Clostridia</taxon>
        <taxon>Eubacteriales</taxon>
        <taxon>Oscillospiraceae</taxon>
        <taxon>Oscillospiraceae incertae sedis</taxon>
        <taxon>Candidatus Scybalenecus</taxon>
    </lineage>
</organism>
<dbReference type="GO" id="GO:0005737">
    <property type="term" value="C:cytoplasm"/>
    <property type="evidence" value="ECO:0007669"/>
    <property type="project" value="TreeGrafter"/>
</dbReference>
<sequence length="373" mass="41111">MLKFKKGQKFKIMQITDMQEIPAVSPDTLKLLNAALDAEKPDLVVYTGDQIKGYGVTYKGKGSALEAAVFKTIATLLEPVTSRHIPFCVTFGNHDQQVGISNHDQFEHIYKKLPGCVGEQAEGIDGGGTSCIEIKASDSDKTAFALYLMDSGTDAKGGGYEPVDPKIIDWYKKTRDRLAQENGAFVPALVFQHIPVCEFYNVLKRVPKNTKGSVRTFRTHKNEWYVLGDTCGKDDFFEEAPSIPDVNTGEFAALKEKGDVLGIYVGHDHKNSFVGRYAGVDLGYTQSSGFNVYGNGVYRGVRVFEIDENDPKNYTTKTLLFKDLVGNKVQKPVSDWIQRHSPETMDAAIPMITKAVAVLVAVVAVIIILSLLL</sequence>
<evidence type="ECO:0000256" key="1">
    <source>
        <dbReference type="SAM" id="Phobius"/>
    </source>
</evidence>
<evidence type="ECO:0000313" key="3">
    <source>
        <dbReference type="EMBL" id="HIU69747.1"/>
    </source>
</evidence>
<comment type="caution">
    <text evidence="3">The sequence shown here is derived from an EMBL/GenBank/DDBJ whole genome shotgun (WGS) entry which is preliminary data.</text>
</comment>
<reference evidence="3" key="2">
    <citation type="journal article" date="2021" name="PeerJ">
        <title>Extensive microbial diversity within the chicken gut microbiome revealed by metagenomics and culture.</title>
        <authorList>
            <person name="Gilroy R."/>
            <person name="Ravi A."/>
            <person name="Getino M."/>
            <person name="Pursley I."/>
            <person name="Horton D.L."/>
            <person name="Alikhan N.F."/>
            <person name="Baker D."/>
            <person name="Gharbi K."/>
            <person name="Hall N."/>
            <person name="Watson M."/>
            <person name="Adriaenssens E.M."/>
            <person name="Foster-Nyarko E."/>
            <person name="Jarju S."/>
            <person name="Secka A."/>
            <person name="Antonio M."/>
            <person name="Oren A."/>
            <person name="Chaudhuri R.R."/>
            <person name="La Ragione R."/>
            <person name="Hildebrand F."/>
            <person name="Pallen M.J."/>
        </authorList>
    </citation>
    <scope>NUCLEOTIDE SEQUENCE</scope>
    <source>
        <strain evidence="3">CHK176-6737</strain>
    </source>
</reference>
<keyword evidence="1" id="KW-0812">Transmembrane</keyword>
<dbReference type="CDD" id="cd07383">
    <property type="entry name" value="MPP_Dcr2"/>
    <property type="match status" value="1"/>
</dbReference>
<protein>
    <submittedName>
        <fullName evidence="3">Metallophosphoesterase family protein</fullName>
    </submittedName>
</protein>
<dbReference type="AlphaFoldDB" id="A0A9D1MWA6"/>
<proteinExistence type="predicted"/>